<feature type="domain" description="Reverse transcriptase RNase H-like" evidence="10">
    <location>
        <begin position="328"/>
        <end position="425"/>
    </location>
</feature>
<dbReference type="Gene3D" id="3.30.70.270">
    <property type="match status" value="1"/>
</dbReference>
<dbReference type="Pfam" id="PF17917">
    <property type="entry name" value="RT_RNaseH"/>
    <property type="match status" value="1"/>
</dbReference>
<dbReference type="GO" id="GO:0006508">
    <property type="term" value="P:proteolysis"/>
    <property type="evidence" value="ECO:0007669"/>
    <property type="project" value="UniProtKB-KW"/>
</dbReference>
<protein>
    <recommendedName>
        <fullName evidence="1">RNA-directed DNA polymerase</fullName>
        <ecNumber evidence="1">2.7.7.49</ecNumber>
    </recommendedName>
</protein>
<dbReference type="InterPro" id="IPR021109">
    <property type="entry name" value="Peptidase_aspartic_dom_sf"/>
</dbReference>
<dbReference type="EMBL" id="JAHUZN010000011">
    <property type="protein sequence ID" value="KAG8478791.1"/>
    <property type="molecule type" value="Genomic_DNA"/>
</dbReference>
<dbReference type="InterPro" id="IPR043128">
    <property type="entry name" value="Rev_trsase/Diguanyl_cyclase"/>
</dbReference>
<dbReference type="GO" id="GO:0008233">
    <property type="term" value="F:peptidase activity"/>
    <property type="evidence" value="ECO:0007669"/>
    <property type="project" value="UniProtKB-KW"/>
</dbReference>
<evidence type="ECO:0000256" key="3">
    <source>
        <dbReference type="ARBA" id="ARBA00022679"/>
    </source>
</evidence>
<dbReference type="CDD" id="cd09274">
    <property type="entry name" value="RNase_HI_RT_Ty3"/>
    <property type="match status" value="1"/>
</dbReference>
<dbReference type="Pfam" id="PF08284">
    <property type="entry name" value="RVP_2"/>
    <property type="match status" value="1"/>
</dbReference>
<dbReference type="InterPro" id="IPR043502">
    <property type="entry name" value="DNA/RNA_pol_sf"/>
</dbReference>
<evidence type="ECO:0000256" key="7">
    <source>
        <dbReference type="ARBA" id="ARBA00022801"/>
    </source>
</evidence>
<keyword evidence="8" id="KW-0695">RNA-directed DNA polymerase</keyword>
<evidence type="ECO:0000259" key="9">
    <source>
        <dbReference type="Pfam" id="PF00078"/>
    </source>
</evidence>
<keyword evidence="2" id="KW-0645">Protease</keyword>
<evidence type="ECO:0000256" key="8">
    <source>
        <dbReference type="ARBA" id="ARBA00022918"/>
    </source>
</evidence>
<dbReference type="Gene3D" id="3.10.10.10">
    <property type="entry name" value="HIV Type 1 Reverse Transcriptase, subunit A, domain 1"/>
    <property type="match status" value="2"/>
</dbReference>
<evidence type="ECO:0000256" key="6">
    <source>
        <dbReference type="ARBA" id="ARBA00022759"/>
    </source>
</evidence>
<gene>
    <name evidence="11" type="ORF">CXB51_028623</name>
</gene>
<keyword evidence="5" id="KW-0540">Nuclease</keyword>
<keyword evidence="7" id="KW-0378">Hydrolase</keyword>
<keyword evidence="3" id="KW-0808">Transferase</keyword>
<evidence type="ECO:0000313" key="12">
    <source>
        <dbReference type="Proteomes" id="UP000701853"/>
    </source>
</evidence>
<evidence type="ECO:0000256" key="5">
    <source>
        <dbReference type="ARBA" id="ARBA00022722"/>
    </source>
</evidence>
<dbReference type="Proteomes" id="UP000701853">
    <property type="component" value="Chromosome 11"/>
</dbReference>
<dbReference type="GO" id="GO:0003964">
    <property type="term" value="F:RNA-directed DNA polymerase activity"/>
    <property type="evidence" value="ECO:0007669"/>
    <property type="project" value="UniProtKB-KW"/>
</dbReference>
<comment type="caution">
    <text evidence="11">The sequence shown here is derived from an EMBL/GenBank/DDBJ whole genome shotgun (WGS) entry which is preliminary data.</text>
</comment>
<dbReference type="EC" id="2.7.7.49" evidence="1"/>
<name>A0A8J6CPT2_9ROSI</name>
<evidence type="ECO:0000313" key="11">
    <source>
        <dbReference type="EMBL" id="KAG8478791.1"/>
    </source>
</evidence>
<evidence type="ECO:0000259" key="10">
    <source>
        <dbReference type="Pfam" id="PF17917"/>
    </source>
</evidence>
<dbReference type="PANTHER" id="PTHR24559">
    <property type="entry name" value="TRANSPOSON TY3-I GAG-POL POLYPROTEIN"/>
    <property type="match status" value="1"/>
</dbReference>
<dbReference type="Gene3D" id="3.10.20.370">
    <property type="match status" value="1"/>
</dbReference>
<dbReference type="SUPFAM" id="SSF56672">
    <property type="entry name" value="DNA/RNA polymerases"/>
    <property type="match status" value="1"/>
</dbReference>
<dbReference type="AlphaFoldDB" id="A0A8J6CPT2"/>
<dbReference type="Gene3D" id="2.40.70.10">
    <property type="entry name" value="Acid Proteases"/>
    <property type="match status" value="1"/>
</dbReference>
<proteinExistence type="predicted"/>
<dbReference type="CDD" id="cd01647">
    <property type="entry name" value="RT_LTR"/>
    <property type="match status" value="1"/>
</dbReference>
<dbReference type="FunFam" id="3.10.10.10:FF:000007">
    <property type="entry name" value="Retrovirus-related Pol polyprotein from transposon 17.6-like Protein"/>
    <property type="match status" value="1"/>
</dbReference>
<keyword evidence="4" id="KW-0548">Nucleotidyltransferase</keyword>
<dbReference type="GO" id="GO:0004519">
    <property type="term" value="F:endonuclease activity"/>
    <property type="evidence" value="ECO:0007669"/>
    <property type="project" value="UniProtKB-KW"/>
</dbReference>
<sequence length="553" mass="63806">MELPFGEFDLILGMDWLVKHKATLDCATKLMVLRTTKGDEVMMIGERRDYLSNVVSALRAEKWIRKGCKAYLAFVSQSKAEGLTVDKVRTVKEFQDVFSEELPGLPPNREVEFGIDLLPRTGPVSIAPYRMAPKELADLKAQIQELLDRGFIRPSLNKLTIKNKYPLPRIDDLFDQLRGASVFSKIDVRSGYHQLRVKEADIHKTVFRTRYGHYEFLVMPFGLTNAPTAFMDLMNRVFQPFLDRFVVVFIDDILVYFETEAKHDEHLRIMLQALREKELYVKFSKYEFWLREVTLLGHVVSAEGIKEAFEKLKKVLTEAPILIQLESGKDFTLYSDASHVGLGCVLMQEGKVVAYASRQLKPHKGNYPTHDLELAAVIFALKIWRHHLYGERYIIYIDHKSLKYLLTQKEPNLKQRRWIELLKDYDCSIEYHPGKANVVADALSRRVVSDLRAMFARLSLYDDGSLLAELQVRPTWVDQIKEKQLKDESLVARFQQFKEGETSEFRLKSEGVLCFRGRICVPKDSDLRQSILKEAHGGLCAMHPGGNKLYHDL</sequence>
<dbReference type="Pfam" id="PF00078">
    <property type="entry name" value="RVT_1"/>
    <property type="match status" value="1"/>
</dbReference>
<dbReference type="PANTHER" id="PTHR24559:SF447">
    <property type="entry name" value="RNA-DIRECTED DNA POLYMERASE HOMOLOG"/>
    <property type="match status" value="1"/>
</dbReference>
<evidence type="ECO:0000256" key="2">
    <source>
        <dbReference type="ARBA" id="ARBA00022670"/>
    </source>
</evidence>
<dbReference type="InterPro" id="IPR000477">
    <property type="entry name" value="RT_dom"/>
</dbReference>
<dbReference type="InterPro" id="IPR041373">
    <property type="entry name" value="RT_RNaseH"/>
</dbReference>
<evidence type="ECO:0000256" key="4">
    <source>
        <dbReference type="ARBA" id="ARBA00022695"/>
    </source>
</evidence>
<accession>A0A8J6CPT2</accession>
<reference evidence="11 12" key="1">
    <citation type="journal article" date="2021" name="bioRxiv">
        <title>The Gossypium anomalum genome as a resource for cotton improvement and evolutionary analysis of hybrid incompatibility.</title>
        <authorList>
            <person name="Grover C.E."/>
            <person name="Yuan D."/>
            <person name="Arick M.A."/>
            <person name="Miller E.R."/>
            <person name="Hu G."/>
            <person name="Peterson D.G."/>
            <person name="Wendel J.F."/>
            <person name="Udall J.A."/>
        </authorList>
    </citation>
    <scope>NUCLEOTIDE SEQUENCE [LARGE SCALE GENOMIC DNA]</scope>
    <source>
        <strain evidence="11">JFW-Udall</strain>
        <tissue evidence="11">Leaf</tissue>
    </source>
</reference>
<evidence type="ECO:0000256" key="1">
    <source>
        <dbReference type="ARBA" id="ARBA00012493"/>
    </source>
</evidence>
<feature type="domain" description="Reverse transcriptase" evidence="9">
    <location>
        <begin position="156"/>
        <end position="299"/>
    </location>
</feature>
<dbReference type="InterPro" id="IPR053134">
    <property type="entry name" value="RNA-dir_DNA_polymerase"/>
</dbReference>
<dbReference type="OrthoDB" id="1166508at2759"/>
<keyword evidence="12" id="KW-1185">Reference proteome</keyword>
<organism evidence="11 12">
    <name type="scientific">Gossypium anomalum</name>
    <dbReference type="NCBI Taxonomy" id="47600"/>
    <lineage>
        <taxon>Eukaryota</taxon>
        <taxon>Viridiplantae</taxon>
        <taxon>Streptophyta</taxon>
        <taxon>Embryophyta</taxon>
        <taxon>Tracheophyta</taxon>
        <taxon>Spermatophyta</taxon>
        <taxon>Magnoliopsida</taxon>
        <taxon>eudicotyledons</taxon>
        <taxon>Gunneridae</taxon>
        <taxon>Pentapetalae</taxon>
        <taxon>rosids</taxon>
        <taxon>malvids</taxon>
        <taxon>Malvales</taxon>
        <taxon>Malvaceae</taxon>
        <taxon>Malvoideae</taxon>
        <taxon>Gossypium</taxon>
    </lineage>
</organism>
<keyword evidence="6" id="KW-0255">Endonuclease</keyword>